<sequence length="119" mass="12611">MLAIHDAQIAEHGGAEGVRDLGMLESALARARNAAAYDGEATIAQLAALYALGIIRYHPFIDGNKRVGLVLLELFLALNGFALRASDVECYEAIVSAAGGQITEAEFTTWVEVHAAQAN</sequence>
<dbReference type="EMBL" id="CABL01000014">
    <property type="protein sequence ID" value="CBH75664.1"/>
    <property type="molecule type" value="Genomic_DNA"/>
</dbReference>
<dbReference type="Pfam" id="PF02661">
    <property type="entry name" value="Fic"/>
    <property type="match status" value="1"/>
</dbReference>
<dbReference type="InterPro" id="IPR006440">
    <property type="entry name" value="Doc"/>
</dbReference>
<dbReference type="PANTHER" id="PTHR39426:SF1">
    <property type="entry name" value="HOMOLOGY TO DEATH-ON-CURING PROTEIN OF PHAGE P1"/>
    <property type="match status" value="1"/>
</dbReference>
<gene>
    <name evidence="2" type="ORF">CARN1_2527</name>
</gene>
<protein>
    <submittedName>
        <fullName evidence="2">Putative death-on-curing protein Doc</fullName>
    </submittedName>
</protein>
<comment type="caution">
    <text evidence="2">The sequence shown here is derived from an EMBL/GenBank/DDBJ whole genome shotgun (WGS) entry which is preliminary data.</text>
</comment>
<dbReference type="PROSITE" id="PS51459">
    <property type="entry name" value="FIDO"/>
    <property type="match status" value="1"/>
</dbReference>
<dbReference type="NCBIfam" id="TIGR01550">
    <property type="entry name" value="DOC_P1"/>
    <property type="match status" value="1"/>
</dbReference>
<evidence type="ECO:0000259" key="1">
    <source>
        <dbReference type="PROSITE" id="PS51459"/>
    </source>
</evidence>
<name>E6PGS6_9ZZZZ</name>
<feature type="domain" description="Fido" evidence="1">
    <location>
        <begin position="1"/>
        <end position="113"/>
    </location>
</feature>
<dbReference type="PANTHER" id="PTHR39426">
    <property type="entry name" value="HOMOLOGY TO DEATH-ON-CURING PROTEIN OF PHAGE P1"/>
    <property type="match status" value="1"/>
</dbReference>
<accession>E6PGS6</accession>
<dbReference type="AlphaFoldDB" id="E6PGS6"/>
<dbReference type="InterPro" id="IPR036597">
    <property type="entry name" value="Fido-like_dom_sf"/>
</dbReference>
<reference evidence="2" key="1">
    <citation type="submission" date="2009-10" db="EMBL/GenBank/DDBJ databases">
        <title>Diversity of trophic interactions inside an arsenic-rich microbial ecosystem.</title>
        <authorList>
            <person name="Bertin P.N."/>
            <person name="Heinrich-Salmeron A."/>
            <person name="Pelletier E."/>
            <person name="Goulhen-Chollet F."/>
            <person name="Arsene-Ploetze F."/>
            <person name="Gallien S."/>
            <person name="Calteau A."/>
            <person name="Vallenet D."/>
            <person name="Casiot C."/>
            <person name="Chane-Woon-Ming B."/>
            <person name="Giloteaux L."/>
            <person name="Barakat M."/>
            <person name="Bonnefoy V."/>
            <person name="Bruneel O."/>
            <person name="Chandler M."/>
            <person name="Cleiss J."/>
            <person name="Duran R."/>
            <person name="Elbaz-Poulichet F."/>
            <person name="Fonknechten N."/>
            <person name="Lauga B."/>
            <person name="Mornico D."/>
            <person name="Ortet P."/>
            <person name="Schaeffer C."/>
            <person name="Siguier P."/>
            <person name="Alexander Thil Smith A."/>
            <person name="Van Dorsselaer A."/>
            <person name="Weissenbach J."/>
            <person name="Medigue C."/>
            <person name="Le Paslier D."/>
        </authorList>
    </citation>
    <scope>NUCLEOTIDE SEQUENCE</scope>
</reference>
<dbReference type="InterPro" id="IPR003812">
    <property type="entry name" value="Fido"/>
</dbReference>
<dbReference type="Gene3D" id="1.20.120.1870">
    <property type="entry name" value="Fic/DOC protein, Fido domain"/>
    <property type="match status" value="1"/>
</dbReference>
<dbReference type="InterPro" id="IPR053737">
    <property type="entry name" value="Type_II_TA_Toxin"/>
</dbReference>
<evidence type="ECO:0000313" key="2">
    <source>
        <dbReference type="EMBL" id="CBH75664.1"/>
    </source>
</evidence>
<dbReference type="SUPFAM" id="SSF140931">
    <property type="entry name" value="Fic-like"/>
    <property type="match status" value="1"/>
</dbReference>
<proteinExistence type="predicted"/>
<dbReference type="GO" id="GO:0016301">
    <property type="term" value="F:kinase activity"/>
    <property type="evidence" value="ECO:0007669"/>
    <property type="project" value="InterPro"/>
</dbReference>
<dbReference type="PIRSF" id="PIRSF018297">
    <property type="entry name" value="Doc"/>
    <property type="match status" value="1"/>
</dbReference>
<organism evidence="2">
    <name type="scientific">mine drainage metagenome</name>
    <dbReference type="NCBI Taxonomy" id="410659"/>
    <lineage>
        <taxon>unclassified sequences</taxon>
        <taxon>metagenomes</taxon>
        <taxon>ecological metagenomes</taxon>
    </lineage>
</organism>